<organism evidence="6 7">
    <name type="scientific">Phlebotomus papatasi</name>
    <name type="common">Sandfly</name>
    <dbReference type="NCBI Taxonomy" id="29031"/>
    <lineage>
        <taxon>Eukaryota</taxon>
        <taxon>Metazoa</taxon>
        <taxon>Ecdysozoa</taxon>
        <taxon>Arthropoda</taxon>
        <taxon>Hexapoda</taxon>
        <taxon>Insecta</taxon>
        <taxon>Pterygota</taxon>
        <taxon>Neoptera</taxon>
        <taxon>Endopterygota</taxon>
        <taxon>Diptera</taxon>
        <taxon>Nematocera</taxon>
        <taxon>Psychodoidea</taxon>
        <taxon>Psychodidae</taxon>
        <taxon>Phlebotomus</taxon>
        <taxon>Phlebotomus</taxon>
    </lineage>
</organism>
<evidence type="ECO:0000256" key="3">
    <source>
        <dbReference type="ARBA" id="ARBA00020737"/>
    </source>
</evidence>
<name>A0A1B0D196_PHLPP</name>
<dbReference type="EnsemblMetazoa" id="PPAI001119-RA">
    <property type="protein sequence ID" value="PPAI001119-PA"/>
    <property type="gene ID" value="PPAI001119"/>
</dbReference>
<evidence type="ECO:0000256" key="4">
    <source>
        <dbReference type="ARBA" id="ARBA00022884"/>
    </source>
</evidence>
<protein>
    <recommendedName>
        <fullName evidence="3">Activator of basal transcription 1</fullName>
    </recommendedName>
</protein>
<keyword evidence="4" id="KW-0694">RNA-binding</keyword>
<dbReference type="GO" id="GO:0000472">
    <property type="term" value="P:endonucleolytic cleavage to generate mature 5'-end of SSU-rRNA from (SSU-rRNA, 5.8S rRNA, LSU-rRNA)"/>
    <property type="evidence" value="ECO:0007669"/>
    <property type="project" value="TreeGrafter"/>
</dbReference>
<evidence type="ECO:0000313" key="7">
    <source>
        <dbReference type="Proteomes" id="UP000092462"/>
    </source>
</evidence>
<dbReference type="GO" id="GO:0000480">
    <property type="term" value="P:endonucleolytic cleavage in 5'-ETS of tricistronic rRNA transcript (SSU-rRNA, 5.8S rRNA, LSU-rRNA)"/>
    <property type="evidence" value="ECO:0007669"/>
    <property type="project" value="TreeGrafter"/>
</dbReference>
<reference evidence="6" key="1">
    <citation type="submission" date="2022-08" db="UniProtKB">
        <authorList>
            <consortium name="EnsemblMetazoa"/>
        </authorList>
    </citation>
    <scope>IDENTIFICATION</scope>
    <source>
        <strain evidence="6">Israel</strain>
    </source>
</reference>
<proteinExistence type="inferred from homology"/>
<dbReference type="CDD" id="cd12263">
    <property type="entry name" value="RRM_ABT1_like"/>
    <property type="match status" value="1"/>
</dbReference>
<dbReference type="AlphaFoldDB" id="A0A1B0D196"/>
<sequence length="190" mass="22320">MSSDEGENNISGRFVRLENRENVGSSENPIEKTEKKRKKGIVYVSNIPKYMTVAILKEFLGEYAKVGRVYLQNSQTDDDEGTKKKKRRRYTEGWVEFESKKKAKLLAMRLNGMPITTRKGSKFCDILWNLKYLSRFKWVHLSERLTYEKAVYKQRLQAEISMARKEANFYGENLDRSDKMRKKKAKKAKA</sequence>
<keyword evidence="5" id="KW-0539">Nucleus</keyword>
<dbReference type="Gene3D" id="3.30.70.330">
    <property type="match status" value="1"/>
</dbReference>
<dbReference type="PANTHER" id="PTHR12311:SF7">
    <property type="entry name" value="ACTIVATOR OF BASAL TRANSCRIPTION 1"/>
    <property type="match status" value="1"/>
</dbReference>
<evidence type="ECO:0000256" key="2">
    <source>
        <dbReference type="ARBA" id="ARBA00005819"/>
    </source>
</evidence>
<keyword evidence="7" id="KW-1185">Reference proteome</keyword>
<dbReference type="PANTHER" id="PTHR12311">
    <property type="entry name" value="ACTIVATOR OF BASAL TRANSCRIPTION 1"/>
    <property type="match status" value="1"/>
</dbReference>
<dbReference type="InterPro" id="IPR012677">
    <property type="entry name" value="Nucleotide-bd_a/b_plait_sf"/>
</dbReference>
<dbReference type="InterPro" id="IPR034353">
    <property type="entry name" value="ABT1/ESF2_RRM"/>
</dbReference>
<dbReference type="Proteomes" id="UP000092462">
    <property type="component" value="Unassembled WGS sequence"/>
</dbReference>
<comment type="similarity">
    <text evidence="2">Belongs to the ESF2/ABP1 family.</text>
</comment>
<dbReference type="EMBL" id="AJVK01002474">
    <property type="status" value="NOT_ANNOTATED_CDS"/>
    <property type="molecule type" value="Genomic_DNA"/>
</dbReference>
<accession>A0A1B0D196</accession>
<dbReference type="VEuPathDB" id="VectorBase:PPAPM1_010830"/>
<evidence type="ECO:0000256" key="5">
    <source>
        <dbReference type="ARBA" id="ARBA00023242"/>
    </source>
</evidence>
<dbReference type="InterPro" id="IPR035979">
    <property type="entry name" value="RBD_domain_sf"/>
</dbReference>
<dbReference type="GO" id="GO:0003723">
    <property type="term" value="F:RNA binding"/>
    <property type="evidence" value="ECO:0007669"/>
    <property type="project" value="UniProtKB-KW"/>
</dbReference>
<dbReference type="GO" id="GO:0005730">
    <property type="term" value="C:nucleolus"/>
    <property type="evidence" value="ECO:0007669"/>
    <property type="project" value="UniProtKB-SubCell"/>
</dbReference>
<comment type="subcellular location">
    <subcellularLocation>
        <location evidence="1">Nucleus</location>
        <location evidence="1">Nucleolus</location>
    </subcellularLocation>
</comment>
<dbReference type="SUPFAM" id="SSF54928">
    <property type="entry name" value="RNA-binding domain, RBD"/>
    <property type="match status" value="1"/>
</dbReference>
<dbReference type="VEuPathDB" id="VectorBase:PPAI001119"/>
<dbReference type="InterPro" id="IPR039119">
    <property type="entry name" value="ABT1/Esf2"/>
</dbReference>
<evidence type="ECO:0000313" key="6">
    <source>
        <dbReference type="EnsemblMetazoa" id="PPAI001119-PA"/>
    </source>
</evidence>
<dbReference type="GO" id="GO:0000447">
    <property type="term" value="P:endonucleolytic cleavage in ITS1 to separate SSU-rRNA from 5.8S rRNA and LSU-rRNA from tricistronic rRNA transcript (SSU-rRNA, 5.8S rRNA, LSU-rRNA)"/>
    <property type="evidence" value="ECO:0007669"/>
    <property type="project" value="TreeGrafter"/>
</dbReference>
<evidence type="ECO:0000256" key="1">
    <source>
        <dbReference type="ARBA" id="ARBA00004604"/>
    </source>
</evidence>
<dbReference type="GO" id="GO:0034462">
    <property type="term" value="P:small-subunit processome assembly"/>
    <property type="evidence" value="ECO:0007669"/>
    <property type="project" value="TreeGrafter"/>
</dbReference>